<dbReference type="Gene3D" id="3.40.309.10">
    <property type="entry name" value="Aldehyde Dehydrogenase, Chain A, domain 2"/>
    <property type="match status" value="1"/>
</dbReference>
<dbReference type="PANTHER" id="PTHR11699">
    <property type="entry name" value="ALDEHYDE DEHYDROGENASE-RELATED"/>
    <property type="match status" value="1"/>
</dbReference>
<keyword evidence="6" id="KW-1185">Reference proteome</keyword>
<dbReference type="InterPro" id="IPR015590">
    <property type="entry name" value="Aldehyde_DH_dom"/>
</dbReference>
<proteinExistence type="inferred from homology"/>
<sequence length="542" mass="58404">MMLSAKSSHPLTATSIPSPLPSNSSKENTTMNTTLHRGSRVAHDTMAALTNSYFGKNGLAKAGDETFADVLNPSTAEVIGSLSDLTEKQVDDVVRDANAAQREWYALSALDRAELIHEAGRRVRADQRLIAEILSTETGKPFKESFDEVSWAITAMDYFAEVGRHAIGTVQGPATAGQLHYTIKEPMGTAVIILPANYPIVLSMWTGAAALAAGNAIIIKPSEWATLTTLAFMRAFEVLPAGLVQCVPGTARTSSQLVSHADTHQVSFTGSVPTGRIVAKACADTFKPFIIEASGSDPFIVMPSANLDVAARGAAFAAFINGGQVCTSTEKLIVHTDIYDEFMGKFRKHIAALRVGHPLDKVDVGPMENGRELARVTRILERAIEQGAQVTLGGKRPAIADESLANGFFLEPTILEGMTRDMDIYMQEIFGPAVAVYRVSSFDEALDLANGSPFGLGANLYSADIAEIDRANQELIAGMVWINAPLLDNDAGPFGGRKMSGIGRQLGAEGLDTFRHTKFIIVDAKQSEQNFWWFPYDDSEAF</sequence>
<dbReference type="Gene3D" id="3.40.605.10">
    <property type="entry name" value="Aldehyde Dehydrogenase, Chain A, domain 1"/>
    <property type="match status" value="1"/>
</dbReference>
<evidence type="ECO:0000256" key="2">
    <source>
        <dbReference type="ARBA" id="ARBA00023002"/>
    </source>
</evidence>
<evidence type="ECO:0000259" key="4">
    <source>
        <dbReference type="Pfam" id="PF00171"/>
    </source>
</evidence>
<evidence type="ECO:0000313" key="6">
    <source>
        <dbReference type="Proteomes" id="UP000297866"/>
    </source>
</evidence>
<dbReference type="InterPro" id="IPR016162">
    <property type="entry name" value="Ald_DH_N"/>
</dbReference>
<gene>
    <name evidence="5" type="ORF">E3O23_03940</name>
</gene>
<evidence type="ECO:0000256" key="1">
    <source>
        <dbReference type="ARBA" id="ARBA00009986"/>
    </source>
</evidence>
<evidence type="ECO:0000256" key="3">
    <source>
        <dbReference type="SAM" id="MobiDB-lite"/>
    </source>
</evidence>
<feature type="compositionally biased region" description="Polar residues" evidence="3">
    <location>
        <begin position="1"/>
        <end position="36"/>
    </location>
</feature>
<dbReference type="AlphaFoldDB" id="A0A4R8UIQ3"/>
<dbReference type="OrthoDB" id="6882680at2"/>
<dbReference type="Proteomes" id="UP000297866">
    <property type="component" value="Unassembled WGS sequence"/>
</dbReference>
<dbReference type="FunFam" id="3.40.309.10:FF:000009">
    <property type="entry name" value="Aldehyde dehydrogenase A"/>
    <property type="match status" value="1"/>
</dbReference>
<dbReference type="EMBL" id="SOEZ01000022">
    <property type="protein sequence ID" value="TFB54160.1"/>
    <property type="molecule type" value="Genomic_DNA"/>
</dbReference>
<feature type="domain" description="Aldehyde dehydrogenase" evidence="4">
    <location>
        <begin position="64"/>
        <end position="519"/>
    </location>
</feature>
<dbReference type="SUPFAM" id="SSF53720">
    <property type="entry name" value="ALDH-like"/>
    <property type="match status" value="1"/>
</dbReference>
<dbReference type="Pfam" id="PF00171">
    <property type="entry name" value="Aldedh"/>
    <property type="match status" value="1"/>
</dbReference>
<dbReference type="InterPro" id="IPR016163">
    <property type="entry name" value="Ald_DH_C"/>
</dbReference>
<accession>A0A4R8UIQ3</accession>
<evidence type="ECO:0000313" key="5">
    <source>
        <dbReference type="EMBL" id="TFB54160.1"/>
    </source>
</evidence>
<organism evidence="5 6">
    <name type="scientific">Cryobacterium tagatosivorans</name>
    <dbReference type="NCBI Taxonomy" id="1259199"/>
    <lineage>
        <taxon>Bacteria</taxon>
        <taxon>Bacillati</taxon>
        <taxon>Actinomycetota</taxon>
        <taxon>Actinomycetes</taxon>
        <taxon>Micrococcales</taxon>
        <taxon>Microbacteriaceae</taxon>
        <taxon>Cryobacterium</taxon>
    </lineage>
</organism>
<dbReference type="GO" id="GO:0016620">
    <property type="term" value="F:oxidoreductase activity, acting on the aldehyde or oxo group of donors, NAD or NADP as acceptor"/>
    <property type="evidence" value="ECO:0007669"/>
    <property type="project" value="InterPro"/>
</dbReference>
<protein>
    <submittedName>
        <fullName evidence="5">Aldehyde dehydrogenase</fullName>
    </submittedName>
</protein>
<comment type="similarity">
    <text evidence="1">Belongs to the aldehyde dehydrogenase family.</text>
</comment>
<feature type="region of interest" description="Disordered" evidence="3">
    <location>
        <begin position="1"/>
        <end position="39"/>
    </location>
</feature>
<reference evidence="5 6" key="1">
    <citation type="submission" date="2019-03" db="EMBL/GenBank/DDBJ databases">
        <title>Genomics of glacier-inhabiting Cryobacterium strains.</title>
        <authorList>
            <person name="Liu Q."/>
            <person name="Xin Y.-H."/>
        </authorList>
    </citation>
    <scope>NUCLEOTIDE SEQUENCE [LARGE SCALE GENOMIC DNA]</scope>
    <source>
        <strain evidence="5 6">Sr47</strain>
    </source>
</reference>
<name>A0A4R8UIQ3_9MICO</name>
<keyword evidence="2" id="KW-0560">Oxidoreductase</keyword>
<dbReference type="InterPro" id="IPR016161">
    <property type="entry name" value="Ald_DH/histidinol_DH"/>
</dbReference>
<comment type="caution">
    <text evidence="5">The sequence shown here is derived from an EMBL/GenBank/DDBJ whole genome shotgun (WGS) entry which is preliminary data.</text>
</comment>